<dbReference type="STRING" id="1033810.HLPCO_002547"/>
<evidence type="ECO:0000313" key="4">
    <source>
        <dbReference type="EMBL" id="ERJ11425.1"/>
    </source>
</evidence>
<dbReference type="PANTHER" id="PTHR33231">
    <property type="entry name" value="30S RIBOSOMAL PROTEIN"/>
    <property type="match status" value="1"/>
</dbReference>
<keyword evidence="5" id="KW-1185">Reference proteome</keyword>
<dbReference type="NCBIfam" id="TIGR00741">
    <property type="entry name" value="yfiA"/>
    <property type="match status" value="1"/>
</dbReference>
<dbReference type="InterPro" id="IPR036567">
    <property type="entry name" value="RHF-like"/>
</dbReference>
<dbReference type="Gene3D" id="3.30.160.100">
    <property type="entry name" value="Ribosome hibernation promotion factor-like"/>
    <property type="match status" value="1"/>
</dbReference>
<keyword evidence="1 2" id="KW-0810">Translation regulation</keyword>
<dbReference type="GO" id="GO:0043024">
    <property type="term" value="F:ribosomal small subunit binding"/>
    <property type="evidence" value="ECO:0007669"/>
    <property type="project" value="TreeGrafter"/>
</dbReference>
<dbReference type="CDD" id="cd00552">
    <property type="entry name" value="RaiA"/>
    <property type="match status" value="1"/>
</dbReference>
<comment type="caution">
    <text evidence="4">The sequence shown here is derived from an EMBL/GenBank/DDBJ whole genome shotgun (WGS) entry which is preliminary data.</text>
</comment>
<dbReference type="InterPro" id="IPR034694">
    <property type="entry name" value="HPF_long/plastid"/>
</dbReference>
<dbReference type="Proteomes" id="UP000005707">
    <property type="component" value="Unassembled WGS sequence"/>
</dbReference>
<dbReference type="Pfam" id="PF16321">
    <property type="entry name" value="Ribosom_S30AE_C"/>
    <property type="match status" value="1"/>
</dbReference>
<dbReference type="InterPro" id="IPR050574">
    <property type="entry name" value="HPF/YfiA_ribosome-assoc"/>
</dbReference>
<dbReference type="InterPro" id="IPR038416">
    <property type="entry name" value="Ribosom_S30AE_C_sf"/>
</dbReference>
<evidence type="ECO:0000256" key="1">
    <source>
        <dbReference type="ARBA" id="ARBA00022845"/>
    </source>
</evidence>
<dbReference type="InterPro" id="IPR003489">
    <property type="entry name" value="RHF/RaiA"/>
</dbReference>
<dbReference type="SUPFAM" id="SSF69754">
    <property type="entry name" value="Ribosome binding protein Y (YfiA homologue)"/>
    <property type="match status" value="1"/>
</dbReference>
<dbReference type="RefSeq" id="WP_008826610.1">
    <property type="nucleotide sequence ID" value="NZ_AFNU02000011.1"/>
</dbReference>
<dbReference type="AlphaFoldDB" id="U2FEQ0"/>
<evidence type="ECO:0000256" key="2">
    <source>
        <dbReference type="HAMAP-Rule" id="MF_00839"/>
    </source>
</evidence>
<evidence type="ECO:0000313" key="5">
    <source>
        <dbReference type="Proteomes" id="UP000005707"/>
    </source>
</evidence>
<comment type="function">
    <text evidence="2">Required for dimerization of active 70S ribosomes into 100S ribosomes in stationary phase; 100S ribosomes are translationally inactive and sometimes present during exponential growth.</text>
</comment>
<dbReference type="FunCoup" id="U2FEQ0">
    <property type="interactions" value="282"/>
</dbReference>
<proteinExistence type="inferred from homology"/>
<dbReference type="GO" id="GO:0022627">
    <property type="term" value="C:cytosolic small ribosomal subunit"/>
    <property type="evidence" value="ECO:0007669"/>
    <property type="project" value="TreeGrafter"/>
</dbReference>
<comment type="subunit">
    <text evidence="2">Interacts with 100S ribosomes.</text>
</comment>
<sequence>MKVLIRGKDGFKITEAIRNYVEDKISKIGHYFTDTDELEARVVCKVYNHKQKVEVTIPTNQILLRAEDIEGDLYAAIDLVIDKLDKQIRRHKDKINSIYRHREGVANFFKSNEELDINELEAKIVGESLVKNKKVSLEPMTVDDAIMNMELVDHSFYVFLNKETDKVNIVYKREDDTDYAVIETH</sequence>
<comment type="similarity">
    <text evidence="2">Belongs to the HPF/YfiA ribosome-associated protein family. Long HPF subfamily.</text>
</comment>
<dbReference type="InParanoid" id="U2FEQ0"/>
<accession>U2FEQ0</accession>
<keyword evidence="2" id="KW-0963">Cytoplasm</keyword>
<protein>
    <recommendedName>
        <fullName evidence="2">Ribosome hibernation promoting factor</fullName>
        <shortName evidence="2">HPF</shortName>
    </recommendedName>
</protein>
<dbReference type="Pfam" id="PF02482">
    <property type="entry name" value="Ribosomal_S30AE"/>
    <property type="match status" value="1"/>
</dbReference>
<name>U2FEQ0_9MOLU</name>
<dbReference type="EMBL" id="AFNU02000011">
    <property type="protein sequence ID" value="ERJ11425.1"/>
    <property type="molecule type" value="Genomic_DNA"/>
</dbReference>
<organism evidence="4 5">
    <name type="scientific">Haloplasma contractile SSD-17B</name>
    <dbReference type="NCBI Taxonomy" id="1033810"/>
    <lineage>
        <taxon>Bacteria</taxon>
        <taxon>Bacillati</taxon>
        <taxon>Mycoplasmatota</taxon>
        <taxon>Mollicutes</taxon>
        <taxon>Haloplasmatales</taxon>
        <taxon>Haloplasmataceae</taxon>
        <taxon>Haloplasma</taxon>
    </lineage>
</organism>
<dbReference type="HAMAP" id="MF_00839">
    <property type="entry name" value="HPF"/>
    <property type="match status" value="1"/>
</dbReference>
<dbReference type="PANTHER" id="PTHR33231:SF1">
    <property type="entry name" value="30S RIBOSOMAL PROTEIN"/>
    <property type="match status" value="1"/>
</dbReference>
<reference evidence="4 5" key="1">
    <citation type="journal article" date="2011" name="J. Bacteriol.">
        <title>Genome sequence of Haloplasma contractile, an unusual contractile bacterium from a deep-sea anoxic brine lake.</title>
        <authorList>
            <person name="Antunes A."/>
            <person name="Alam I."/>
            <person name="El Dorry H."/>
            <person name="Siam R."/>
            <person name="Robertson A."/>
            <person name="Bajic V.B."/>
            <person name="Stingl U."/>
        </authorList>
    </citation>
    <scope>NUCLEOTIDE SEQUENCE [LARGE SCALE GENOMIC DNA]</scope>
    <source>
        <strain evidence="4 5">SSD-17B</strain>
    </source>
</reference>
<gene>
    <name evidence="4" type="primary">yfiA</name>
    <name evidence="2" type="synonym">hpf</name>
    <name evidence="4" type="ORF">HLPCO_002547</name>
</gene>
<dbReference type="eggNOG" id="COG1544">
    <property type="taxonomic scope" value="Bacteria"/>
</dbReference>
<dbReference type="OrthoDB" id="9794975at2"/>
<feature type="domain" description="Sigma 54 modulation/S30EA ribosomal protein C-terminal" evidence="3">
    <location>
        <begin position="129"/>
        <end position="175"/>
    </location>
</feature>
<dbReference type="GO" id="GO:0045900">
    <property type="term" value="P:negative regulation of translational elongation"/>
    <property type="evidence" value="ECO:0007669"/>
    <property type="project" value="TreeGrafter"/>
</dbReference>
<comment type="subcellular location">
    <subcellularLocation>
        <location evidence="2">Cytoplasm</location>
    </subcellularLocation>
</comment>
<reference evidence="4 5" key="2">
    <citation type="journal article" date="2013" name="PLoS ONE">
        <title>INDIGO - INtegrated Data Warehouse of MIcrobial GenOmes with Examples from the Red Sea Extremophiles.</title>
        <authorList>
            <person name="Alam I."/>
            <person name="Antunes A."/>
            <person name="Kamau A.A."/>
            <person name="Ba Alawi W."/>
            <person name="Kalkatawi M."/>
            <person name="Stingl U."/>
            <person name="Bajic V.B."/>
        </authorList>
    </citation>
    <scope>NUCLEOTIDE SEQUENCE [LARGE SCALE GENOMIC DNA]</scope>
    <source>
        <strain evidence="4 5">SSD-17B</strain>
    </source>
</reference>
<dbReference type="InterPro" id="IPR032528">
    <property type="entry name" value="Ribosom_S30AE_C"/>
</dbReference>
<evidence type="ECO:0000259" key="3">
    <source>
        <dbReference type="Pfam" id="PF16321"/>
    </source>
</evidence>
<dbReference type="Gene3D" id="3.30.505.50">
    <property type="entry name" value="Sigma 54 modulation/S30EA ribosomal protein, C-terminal domain"/>
    <property type="match status" value="1"/>
</dbReference>